<organism evidence="3 4">
    <name type="scientific">Botrytis hyacinthi</name>
    <dbReference type="NCBI Taxonomy" id="278943"/>
    <lineage>
        <taxon>Eukaryota</taxon>
        <taxon>Fungi</taxon>
        <taxon>Dikarya</taxon>
        <taxon>Ascomycota</taxon>
        <taxon>Pezizomycotina</taxon>
        <taxon>Leotiomycetes</taxon>
        <taxon>Helotiales</taxon>
        <taxon>Sclerotiniaceae</taxon>
        <taxon>Botrytis</taxon>
    </lineage>
</organism>
<gene>
    <name evidence="3" type="ORF">BHYA_0044g00400</name>
</gene>
<feature type="region of interest" description="Disordered" evidence="1">
    <location>
        <begin position="524"/>
        <end position="546"/>
    </location>
</feature>
<feature type="region of interest" description="Disordered" evidence="1">
    <location>
        <begin position="228"/>
        <end position="273"/>
    </location>
</feature>
<dbReference type="AlphaFoldDB" id="A0A4Z1GU90"/>
<keyword evidence="4" id="KW-1185">Reference proteome</keyword>
<comment type="caution">
    <text evidence="3">The sequence shown here is derived from an EMBL/GenBank/DDBJ whole genome shotgun (WGS) entry which is preliminary data.</text>
</comment>
<feature type="compositionally biased region" description="Low complexity" evidence="1">
    <location>
        <begin position="228"/>
        <end position="244"/>
    </location>
</feature>
<feature type="region of interest" description="Disordered" evidence="1">
    <location>
        <begin position="36"/>
        <end position="61"/>
    </location>
</feature>
<reference evidence="3 4" key="1">
    <citation type="submission" date="2017-12" db="EMBL/GenBank/DDBJ databases">
        <title>Comparative genomics of Botrytis spp.</title>
        <authorList>
            <person name="Valero-Jimenez C.A."/>
            <person name="Tapia P."/>
            <person name="Veloso J."/>
            <person name="Silva-Moreno E."/>
            <person name="Staats M."/>
            <person name="Valdes J.H."/>
            <person name="Van Kan J.A.L."/>
        </authorList>
    </citation>
    <scope>NUCLEOTIDE SEQUENCE [LARGE SCALE GENOMIC DNA]</scope>
    <source>
        <strain evidence="3 4">Bh0001</strain>
    </source>
</reference>
<sequence length="575" mass="61979">MSQRRRFIDRGEIPEDLDIIGKSEEAPIKLENVPKKLEKSSEKVRIPSLTHPGRSEFSKSAASSSKLAIAPMYQPEIPPQPKPTKTVASTSSAVKWSAKTEPPGASILGRVSASITGVLGPDNERVFCLECDKDFFSDQPFLDHFLPTHGRNFGDLNQAMMDKTSPDAFSRSLPGVCANTRATGLMNTVSSRLAITSSSEVPASKNLNTSSSISSHVDPGIENLFTKSATNKSSNCKSSSTETSVPKTIAEPFPKAPKRPAGIVDLPRSKRPPSTMRRIMRYMKGEVAMHHSPLVIEQAKKLSMLSPACVKSPVSEKDNLTDPMDLDNSQMIVSANPSKSGTRSTSPLITTVVSSSLQTGPPSVSSSVKPDASQIASPSNSEALSVLCPLIPKPSSLDTSSTNVPVITSSNSHVIPVLDTSSIEICQIKSSPAINEVDTSAELPTAVESDIDTPSEIEPSTRLAADTSSIVTETTVSSVIPVINLDTWVPSLAFTNAYSSTPSSVSIIKSETDTDKKLQLKVEEDSKIPEAEMKSSEEEERRRETELEDAIRIAEARMELHRVRRKIEILRSGSL</sequence>
<feature type="region of interest" description="Disordered" evidence="1">
    <location>
        <begin position="355"/>
        <end position="376"/>
    </location>
</feature>
<name>A0A4Z1GU90_9HELO</name>
<dbReference type="PROSITE" id="PS00028">
    <property type="entry name" value="ZINC_FINGER_C2H2_1"/>
    <property type="match status" value="1"/>
</dbReference>
<dbReference type="InterPro" id="IPR013087">
    <property type="entry name" value="Znf_C2H2_type"/>
</dbReference>
<evidence type="ECO:0000313" key="4">
    <source>
        <dbReference type="Proteomes" id="UP000297814"/>
    </source>
</evidence>
<dbReference type="Proteomes" id="UP000297814">
    <property type="component" value="Unassembled WGS sequence"/>
</dbReference>
<feature type="region of interest" description="Disordered" evidence="1">
    <location>
        <begin position="445"/>
        <end position="466"/>
    </location>
</feature>
<feature type="domain" description="C2H2-type" evidence="2">
    <location>
        <begin position="128"/>
        <end position="149"/>
    </location>
</feature>
<evidence type="ECO:0000256" key="1">
    <source>
        <dbReference type="SAM" id="MobiDB-lite"/>
    </source>
</evidence>
<feature type="compositionally biased region" description="Basic and acidic residues" evidence="1">
    <location>
        <begin position="36"/>
        <end position="45"/>
    </location>
</feature>
<accession>A0A4Z1GU90</accession>
<protein>
    <recommendedName>
        <fullName evidence="2">C2H2-type domain-containing protein</fullName>
    </recommendedName>
</protein>
<evidence type="ECO:0000313" key="3">
    <source>
        <dbReference type="EMBL" id="TGO39998.1"/>
    </source>
</evidence>
<evidence type="ECO:0000259" key="2">
    <source>
        <dbReference type="PROSITE" id="PS00028"/>
    </source>
</evidence>
<proteinExistence type="predicted"/>
<dbReference type="EMBL" id="PQXK01000044">
    <property type="protein sequence ID" value="TGO39998.1"/>
    <property type="molecule type" value="Genomic_DNA"/>
</dbReference>